<dbReference type="AlphaFoldDB" id="A0A5P3MQ64"/>
<name>A0A5P3MQ64_NEIAN</name>
<organism evidence="1 2">
    <name type="scientific">Neisseria animalis</name>
    <dbReference type="NCBI Taxonomy" id="492"/>
    <lineage>
        <taxon>Bacteria</taxon>
        <taxon>Pseudomonadati</taxon>
        <taxon>Pseudomonadota</taxon>
        <taxon>Betaproteobacteria</taxon>
        <taxon>Neisseriales</taxon>
        <taxon>Neisseriaceae</taxon>
        <taxon>Neisseria</taxon>
    </lineage>
</organism>
<dbReference type="KEGG" id="naq:D0T90_03745"/>
<dbReference type="Proteomes" id="UP000325536">
    <property type="component" value="Chromosome"/>
</dbReference>
<proteinExistence type="predicted"/>
<accession>A0A5P3MQ64</accession>
<dbReference type="EMBL" id="CP031699">
    <property type="protein sequence ID" value="QEY23727.1"/>
    <property type="molecule type" value="Genomic_DNA"/>
</dbReference>
<reference evidence="1 2" key="1">
    <citation type="submission" date="2018-08" db="EMBL/GenBank/DDBJ databases">
        <title>Neisseria animalis ATCC 49930 complete genome.</title>
        <authorList>
            <person name="Veseli I.A."/>
            <person name="Mascarenhas dos Santos A.C."/>
            <person name="Buttler R."/>
            <person name="Pombert J.-F."/>
        </authorList>
    </citation>
    <scope>NUCLEOTIDE SEQUENCE [LARGE SCALE GENOMIC DNA]</scope>
    <source>
        <strain evidence="1 2">ATCC 49930</strain>
    </source>
</reference>
<keyword evidence="2" id="KW-1185">Reference proteome</keyword>
<gene>
    <name evidence="1" type="ORF">D0T90_03745</name>
</gene>
<evidence type="ECO:0000313" key="2">
    <source>
        <dbReference type="Proteomes" id="UP000325536"/>
    </source>
</evidence>
<protein>
    <submittedName>
        <fullName evidence="1">Uncharacterized protein</fullName>
    </submittedName>
</protein>
<evidence type="ECO:0000313" key="1">
    <source>
        <dbReference type="EMBL" id="QEY23727.1"/>
    </source>
</evidence>
<sequence length="138" mass="16205">MPCRTMCTVCGFAALSHSYFIRLYINNNDIIYKKTPCHRKRIKQLLPAVYHHRLVLRLLYPNALPARNRPSANSTGCAVMGFCRRPCMMKKHLLYCCNLIHAACMTRKPVRAVRLETYPLIKRPSEKFRRPFLLPYYT</sequence>